<name>A0ACA9KY83_9GLOM</name>
<protein>
    <submittedName>
        <fullName evidence="1">28852_t:CDS:1</fullName>
    </submittedName>
</protein>
<accession>A0ACA9KY83</accession>
<keyword evidence="2" id="KW-1185">Reference proteome</keyword>
<organism evidence="1 2">
    <name type="scientific">Racocetra persica</name>
    <dbReference type="NCBI Taxonomy" id="160502"/>
    <lineage>
        <taxon>Eukaryota</taxon>
        <taxon>Fungi</taxon>
        <taxon>Fungi incertae sedis</taxon>
        <taxon>Mucoromycota</taxon>
        <taxon>Glomeromycotina</taxon>
        <taxon>Glomeromycetes</taxon>
        <taxon>Diversisporales</taxon>
        <taxon>Gigasporaceae</taxon>
        <taxon>Racocetra</taxon>
    </lineage>
</organism>
<evidence type="ECO:0000313" key="1">
    <source>
        <dbReference type="EMBL" id="CAG8499929.1"/>
    </source>
</evidence>
<evidence type="ECO:0000313" key="2">
    <source>
        <dbReference type="Proteomes" id="UP000789920"/>
    </source>
</evidence>
<sequence length="400" mass="46012">NEPPLVHYRIPIIGHTWRFLTDCENLILESRKKYGETFSLYVFGQIMTVVGKESTHEVFKKDQEFCVHEGVKMQLPMDHIFSFGTTIEKNRKVVREFMVGKLKHLMSRLQKNIDKAMNLYIGECDEPKVIRDPYKTLTQIIAIPIANIIVGDECYEHKDLLETFRTLTDSIVKVFMAPPILAFIHPRLHQEFVALGDAWVAPLDALQCYLDDPEIAPDLDPNNINYNYIAVAIGRLIFGAMATTSGGATRALYDLIDKKKEYWQELQQEAQEINKQCNGNELTSDDFAKMVKLDSFIKESLRLSNSIVGLPHKCISESYYTFENGYQIPRGRIAILNIIDTNRDEELQGQNPEEFYAYRHLERKSSATKLEQRVPVKYLGPLPKQTKVGIVFEKKNDDVN</sequence>
<dbReference type="EMBL" id="CAJVQC010001757">
    <property type="protein sequence ID" value="CAG8499929.1"/>
    <property type="molecule type" value="Genomic_DNA"/>
</dbReference>
<proteinExistence type="predicted"/>
<dbReference type="Proteomes" id="UP000789920">
    <property type="component" value="Unassembled WGS sequence"/>
</dbReference>
<gene>
    <name evidence="1" type="ORF">RPERSI_LOCUS1771</name>
</gene>
<feature type="non-terminal residue" evidence="1">
    <location>
        <position position="1"/>
    </location>
</feature>
<reference evidence="1" key="1">
    <citation type="submission" date="2021-06" db="EMBL/GenBank/DDBJ databases">
        <authorList>
            <person name="Kallberg Y."/>
            <person name="Tangrot J."/>
            <person name="Rosling A."/>
        </authorList>
    </citation>
    <scope>NUCLEOTIDE SEQUENCE</scope>
    <source>
        <strain evidence="1">MA461A</strain>
    </source>
</reference>
<comment type="caution">
    <text evidence="1">The sequence shown here is derived from an EMBL/GenBank/DDBJ whole genome shotgun (WGS) entry which is preliminary data.</text>
</comment>